<evidence type="ECO:0000313" key="13">
    <source>
        <dbReference type="EMBL" id="MFC3928699.1"/>
    </source>
</evidence>
<keyword evidence="3" id="KW-1003">Cell membrane</keyword>
<organism evidence="13 14">
    <name type="scientific">Streptococcus caprae</name>
    <dbReference type="NCBI Taxonomy" id="1640501"/>
    <lineage>
        <taxon>Bacteria</taxon>
        <taxon>Bacillati</taxon>
        <taxon>Bacillota</taxon>
        <taxon>Bacilli</taxon>
        <taxon>Lactobacillales</taxon>
        <taxon>Streptococcaceae</taxon>
        <taxon>Streptococcus</taxon>
    </lineage>
</organism>
<evidence type="ECO:0000256" key="10">
    <source>
        <dbReference type="SAM" id="MobiDB-lite"/>
    </source>
</evidence>
<evidence type="ECO:0000256" key="8">
    <source>
        <dbReference type="ARBA" id="ARBA00023186"/>
    </source>
</evidence>
<keyword evidence="7 11" id="KW-0472">Membrane</keyword>
<feature type="transmembrane region" description="Helical" evidence="11">
    <location>
        <begin position="234"/>
        <end position="255"/>
    </location>
</feature>
<keyword evidence="6 11" id="KW-1133">Transmembrane helix</keyword>
<dbReference type="CDD" id="cd20070">
    <property type="entry name" value="5TM_YidC_Alb3"/>
    <property type="match status" value="1"/>
</dbReference>
<feature type="domain" description="Membrane insertase YidC/Oxa/ALB C-terminal" evidence="12">
    <location>
        <begin position="61"/>
        <end position="252"/>
    </location>
</feature>
<feature type="region of interest" description="Disordered" evidence="10">
    <location>
        <begin position="280"/>
        <end position="313"/>
    </location>
</feature>
<comment type="similarity">
    <text evidence="9">Belongs to the OXA1/ALB3/YidC family.</text>
</comment>
<dbReference type="NCBIfam" id="NF002687">
    <property type="entry name" value="PRK02463.1"/>
    <property type="match status" value="1"/>
</dbReference>
<proteinExistence type="inferred from homology"/>
<keyword evidence="8" id="KW-0143">Chaperone</keyword>
<evidence type="ECO:0000256" key="5">
    <source>
        <dbReference type="ARBA" id="ARBA00022927"/>
    </source>
</evidence>
<dbReference type="PANTHER" id="PTHR12428">
    <property type="entry name" value="OXA1"/>
    <property type="match status" value="1"/>
</dbReference>
<evidence type="ECO:0000256" key="3">
    <source>
        <dbReference type="ARBA" id="ARBA00022475"/>
    </source>
</evidence>
<dbReference type="RefSeq" id="WP_380427497.1">
    <property type="nucleotide sequence ID" value="NZ_JBHRZV010000051.1"/>
</dbReference>
<keyword evidence="2" id="KW-0813">Transport</keyword>
<evidence type="ECO:0000256" key="4">
    <source>
        <dbReference type="ARBA" id="ARBA00022692"/>
    </source>
</evidence>
<evidence type="ECO:0000313" key="14">
    <source>
        <dbReference type="Proteomes" id="UP001595807"/>
    </source>
</evidence>
<protein>
    <submittedName>
        <fullName evidence="13">Membrane protein insertase YidC</fullName>
    </submittedName>
</protein>
<dbReference type="InterPro" id="IPR001708">
    <property type="entry name" value="YidC/ALB3/OXA1/COX18"/>
</dbReference>
<dbReference type="EMBL" id="JBHRZV010000051">
    <property type="protein sequence ID" value="MFC3928699.1"/>
    <property type="molecule type" value="Genomic_DNA"/>
</dbReference>
<gene>
    <name evidence="13" type="primary">yidC</name>
    <name evidence="13" type="ORF">ACFORF_09025</name>
</gene>
<comment type="caution">
    <text evidence="13">The sequence shown here is derived from an EMBL/GenBank/DDBJ whole genome shotgun (WGS) entry which is preliminary data.</text>
</comment>
<evidence type="ECO:0000256" key="9">
    <source>
        <dbReference type="RuleBase" id="RU003945"/>
    </source>
</evidence>
<sequence>MTKQFKRLLLTGFGLSFLLLLSGCVQTKNGVPTGEGWVYNLLVAPMGEVIQYFAENKGLGYGIAIIIVTIIVRLFIILPLGLYQSWKSTYQTERRNYLSYIFEPINKRMQDPNATQEEKLMAQQELLAAQKEYGISMFGGIGCLPLLIQMPFFSALFYAARYTEGIAGSKFLWFQLDKAGDIPLIIIIAALYFFQAWLSMKTIPEEQRAQMKTTMYMTPLMMVYFAWISPAGVALYWLVGGIFSVIQQIIVMMVIKPMLKKKVEAEFIANPPKPYKPMARTTAAAARRDVTNTPSAISEPGRNRNAGKQRSRK</sequence>
<dbReference type="InterPro" id="IPR028055">
    <property type="entry name" value="YidC/Oxa/ALB_C"/>
</dbReference>
<dbReference type="Proteomes" id="UP001595807">
    <property type="component" value="Unassembled WGS sequence"/>
</dbReference>
<dbReference type="PROSITE" id="PS51257">
    <property type="entry name" value="PROKAR_LIPOPROTEIN"/>
    <property type="match status" value="1"/>
</dbReference>
<reference evidence="14" key="1">
    <citation type="journal article" date="2019" name="Int. J. Syst. Evol. Microbiol.">
        <title>The Global Catalogue of Microorganisms (GCM) 10K type strain sequencing project: providing services to taxonomists for standard genome sequencing and annotation.</title>
        <authorList>
            <consortium name="The Broad Institute Genomics Platform"/>
            <consortium name="The Broad Institute Genome Sequencing Center for Infectious Disease"/>
            <person name="Wu L."/>
            <person name="Ma J."/>
        </authorList>
    </citation>
    <scope>NUCLEOTIDE SEQUENCE [LARGE SCALE GENOMIC DNA]</scope>
    <source>
        <strain evidence="14">CCUG 67170</strain>
    </source>
</reference>
<feature type="transmembrane region" description="Helical" evidence="11">
    <location>
        <begin position="180"/>
        <end position="198"/>
    </location>
</feature>
<evidence type="ECO:0000256" key="7">
    <source>
        <dbReference type="ARBA" id="ARBA00023136"/>
    </source>
</evidence>
<feature type="transmembrane region" description="Helical" evidence="11">
    <location>
        <begin position="137"/>
        <end position="160"/>
    </location>
</feature>
<evidence type="ECO:0000256" key="1">
    <source>
        <dbReference type="ARBA" id="ARBA00004651"/>
    </source>
</evidence>
<name>A0ABV8CX18_9STRE</name>
<dbReference type="InterPro" id="IPR047196">
    <property type="entry name" value="YidC_ALB_C"/>
</dbReference>
<evidence type="ECO:0000256" key="11">
    <source>
        <dbReference type="SAM" id="Phobius"/>
    </source>
</evidence>
<dbReference type="Pfam" id="PF02096">
    <property type="entry name" value="60KD_IMP"/>
    <property type="match status" value="1"/>
</dbReference>
<evidence type="ECO:0000256" key="2">
    <source>
        <dbReference type="ARBA" id="ARBA00022448"/>
    </source>
</evidence>
<keyword evidence="5" id="KW-0653">Protein transport</keyword>
<keyword evidence="4 9" id="KW-0812">Transmembrane</keyword>
<feature type="transmembrane region" description="Helical" evidence="11">
    <location>
        <begin position="59"/>
        <end position="83"/>
    </location>
</feature>
<evidence type="ECO:0000259" key="12">
    <source>
        <dbReference type="Pfam" id="PF02096"/>
    </source>
</evidence>
<evidence type="ECO:0000256" key="6">
    <source>
        <dbReference type="ARBA" id="ARBA00022989"/>
    </source>
</evidence>
<dbReference type="PANTHER" id="PTHR12428:SF65">
    <property type="entry name" value="CYTOCHROME C OXIDASE ASSEMBLY PROTEIN COX18, MITOCHONDRIAL"/>
    <property type="match status" value="1"/>
</dbReference>
<comment type="subcellular location">
    <subcellularLocation>
        <location evidence="1">Cell membrane</location>
        <topology evidence="1">Multi-pass membrane protein</topology>
    </subcellularLocation>
    <subcellularLocation>
        <location evidence="9">Membrane</location>
        <topology evidence="9">Multi-pass membrane protein</topology>
    </subcellularLocation>
</comment>
<keyword evidence="14" id="KW-1185">Reference proteome</keyword>
<dbReference type="NCBIfam" id="TIGR03592">
    <property type="entry name" value="yidC_oxa1_cterm"/>
    <property type="match status" value="1"/>
</dbReference>
<accession>A0ABV8CX18</accession>